<dbReference type="OrthoDB" id="9759959at2"/>
<dbReference type="PANTHER" id="PTHR10569">
    <property type="entry name" value="GLYCOGEN DEBRANCHING ENZYME"/>
    <property type="match status" value="1"/>
</dbReference>
<dbReference type="PANTHER" id="PTHR10569:SF2">
    <property type="entry name" value="GLYCOGEN DEBRANCHING ENZYME"/>
    <property type="match status" value="1"/>
</dbReference>
<reference evidence="3 4" key="1">
    <citation type="journal article" date="2018" name="Genome Announc.">
        <title>Draft Genome Sequence of "Candidatus Phycosocius bacilliformis," an Alphaproteobacterial Ectosymbiont of the Hydrocarbon-Producing Green Alga Botryococcus braunii.</title>
        <authorList>
            <person name="Tanabe Y."/>
            <person name="Yamaguchi H."/>
            <person name="Watanabe M.M."/>
        </authorList>
    </citation>
    <scope>NUCLEOTIDE SEQUENCE [LARGE SCALE GENOMIC DNA]</scope>
    <source>
        <strain evidence="3 4">BOTRYCO-2</strain>
    </source>
</reference>
<dbReference type="GO" id="GO:0005980">
    <property type="term" value="P:glycogen catabolic process"/>
    <property type="evidence" value="ECO:0007669"/>
    <property type="project" value="InterPro"/>
</dbReference>
<dbReference type="InterPro" id="IPR010401">
    <property type="entry name" value="AGL/Gdb1"/>
</dbReference>
<dbReference type="GO" id="GO:0004134">
    <property type="term" value="F:4-alpha-glucanotransferase activity"/>
    <property type="evidence" value="ECO:0007669"/>
    <property type="project" value="InterPro"/>
</dbReference>
<dbReference type="InterPro" id="IPR032790">
    <property type="entry name" value="GDE_C"/>
</dbReference>
<dbReference type="InterPro" id="IPR008928">
    <property type="entry name" value="6-hairpin_glycosidase_sf"/>
</dbReference>
<dbReference type="RefSeq" id="WP_108984226.1">
    <property type="nucleotide sequence ID" value="NZ_BFBR01000002.1"/>
</dbReference>
<feature type="signal peptide" evidence="1">
    <location>
        <begin position="1"/>
        <end position="25"/>
    </location>
</feature>
<dbReference type="SUPFAM" id="SSF48208">
    <property type="entry name" value="Six-hairpin glycosidases"/>
    <property type="match status" value="1"/>
</dbReference>
<organism evidence="3 4">
    <name type="scientific">Candidatus Phycosocius bacilliformis</name>
    <dbReference type="NCBI Taxonomy" id="1445552"/>
    <lineage>
        <taxon>Bacteria</taxon>
        <taxon>Pseudomonadati</taxon>
        <taxon>Pseudomonadota</taxon>
        <taxon>Alphaproteobacteria</taxon>
        <taxon>Caulobacterales</taxon>
        <taxon>Caulobacterales incertae sedis</taxon>
        <taxon>Candidatus Phycosocius</taxon>
    </lineage>
</organism>
<comment type="caution">
    <text evidence="3">The sequence shown here is derived from an EMBL/GenBank/DDBJ whole genome shotgun (WGS) entry which is preliminary data.</text>
</comment>
<feature type="chain" id="PRO_5015117386" description="Glycogen debranching enzyme C-terminal domain-containing protein" evidence="1">
    <location>
        <begin position="26"/>
        <end position="792"/>
    </location>
</feature>
<dbReference type="GO" id="GO:0004135">
    <property type="term" value="F:amylo-alpha-1,6-glucosidase activity"/>
    <property type="evidence" value="ECO:0007669"/>
    <property type="project" value="InterPro"/>
</dbReference>
<proteinExistence type="predicted"/>
<sequence>MRRRSLLVAAATTGALSLLPKGTQAAETALQSFPVLDSLAMPVGPQENRQFSYTDKASAYFYGRTHQDKADDWFFGWNVATKRIFQDYRLTFDGKPLLRAGATVVISPHAMTRDYGAVKETLRLFDGVTALMVEVEAKQDGLVGFEFVGDLLGDSEASPEGLWYRPLEAAHLWLHLAPVTPSSTVSVGESGLMIRRDGQGFFILLGASKAEVRRQLSQLRRAHESLTRARMARMEALVSGSRALDAGDPDRTKALLWMRLTADQLVMKQMGTGIYAGLPWFNDYWGRDTFISITGTLFVTGQYEVAADVFRSFAALQDKDPKSKTYGRIPNRARPDGVQYNTADGTPRFIITLADLIRRTGNHALATELSPTVKMAIEGMLDHDLDESGLVTHGDADTWMDAKEKGVRAFSPRGNRAIDIQVLWLEAIEAAINSTGLATTDPVLMTRALDATATLSKGLKDMFVDQSSGKLVDHVRPDGSPDPALRPNAFFALEAVSIATFEDGIDLASHQKQAMIRARDLWKGLVYPWGVATLSQEDPEFHPYHEHWHYYHKDAAYHNGTVWPWLNGVAMTTLLRFGVQKEPWHLFENMNRQALREGAVGSLAECADALPVPGANWARRTGTFLQAWSNAEQLRVWHEEILGVRIRRGGTEVLITPQLPKSVLNVSMNTPVGKGVLKGQWHHGNSETWTFDMEGTDAEIAFSNDALIPKWVRWPAKAGQKIHIIEKNGQLKLTAYDRTGKLLGHDESELYQGPYDFTMIRDEVFKDLGFCEPRLKPNLKSLSVYHDPPLTY</sequence>
<feature type="domain" description="Glycogen debranching enzyme C-terminal" evidence="2">
    <location>
        <begin position="262"/>
        <end position="634"/>
    </location>
</feature>
<name>A0A2P2E8H9_9PROT</name>
<accession>A0A2P2E8H9</accession>
<evidence type="ECO:0000259" key="2">
    <source>
        <dbReference type="Pfam" id="PF06202"/>
    </source>
</evidence>
<evidence type="ECO:0000313" key="3">
    <source>
        <dbReference type="EMBL" id="GBF57380.1"/>
    </source>
</evidence>
<keyword evidence="1" id="KW-0732">Signal</keyword>
<dbReference type="EMBL" id="BFBR01000002">
    <property type="protein sequence ID" value="GBF57380.1"/>
    <property type="molecule type" value="Genomic_DNA"/>
</dbReference>
<dbReference type="Gene3D" id="1.50.10.10">
    <property type="match status" value="1"/>
</dbReference>
<protein>
    <recommendedName>
        <fullName evidence="2">Glycogen debranching enzyme C-terminal domain-containing protein</fullName>
    </recommendedName>
</protein>
<evidence type="ECO:0000256" key="1">
    <source>
        <dbReference type="SAM" id="SignalP"/>
    </source>
</evidence>
<dbReference type="AlphaFoldDB" id="A0A2P2E8H9"/>
<dbReference type="Pfam" id="PF06202">
    <property type="entry name" value="GDE_C"/>
    <property type="match status" value="1"/>
</dbReference>
<evidence type="ECO:0000313" key="4">
    <source>
        <dbReference type="Proteomes" id="UP000245086"/>
    </source>
</evidence>
<dbReference type="Proteomes" id="UP000245086">
    <property type="component" value="Unassembled WGS sequence"/>
</dbReference>
<dbReference type="InterPro" id="IPR012341">
    <property type="entry name" value="6hp_glycosidase-like_sf"/>
</dbReference>
<gene>
    <name evidence="3" type="ORF">PbB2_01047</name>
</gene>
<keyword evidence="4" id="KW-1185">Reference proteome</keyword>